<accession>D2VR93</accession>
<reference evidence="2 3" key="1">
    <citation type="journal article" date="2010" name="Cell">
        <title>The genome of Naegleria gruberi illuminates early eukaryotic versatility.</title>
        <authorList>
            <person name="Fritz-Laylin L.K."/>
            <person name="Prochnik S.E."/>
            <person name="Ginger M.L."/>
            <person name="Dacks J.B."/>
            <person name="Carpenter M.L."/>
            <person name="Field M.C."/>
            <person name="Kuo A."/>
            <person name="Paredez A."/>
            <person name="Chapman J."/>
            <person name="Pham J."/>
            <person name="Shu S."/>
            <person name="Neupane R."/>
            <person name="Cipriano M."/>
            <person name="Mancuso J."/>
            <person name="Tu H."/>
            <person name="Salamov A."/>
            <person name="Lindquist E."/>
            <person name="Shapiro H."/>
            <person name="Lucas S."/>
            <person name="Grigoriev I.V."/>
            <person name="Cande W.Z."/>
            <person name="Fulton C."/>
            <person name="Rokhsar D.S."/>
            <person name="Dawson S.C."/>
        </authorList>
    </citation>
    <scope>NUCLEOTIDE SEQUENCE [LARGE SCALE GENOMIC DNA]</scope>
    <source>
        <strain evidence="2 3">NEG-M</strain>
    </source>
</reference>
<dbReference type="RefSeq" id="XP_002673310.1">
    <property type="nucleotide sequence ID" value="XM_002673264.1"/>
</dbReference>
<dbReference type="VEuPathDB" id="AmoebaDB:NAEGRDRAFT_71506"/>
<proteinExistence type="predicted"/>
<feature type="transmembrane region" description="Helical" evidence="1">
    <location>
        <begin position="31"/>
        <end position="57"/>
    </location>
</feature>
<keyword evidence="1" id="KW-0812">Transmembrane</keyword>
<keyword evidence="1" id="KW-1133">Transmembrane helix</keyword>
<dbReference type="InParanoid" id="D2VR93"/>
<evidence type="ECO:0000313" key="2">
    <source>
        <dbReference type="EMBL" id="EFC40566.1"/>
    </source>
</evidence>
<dbReference type="EMBL" id="GG738891">
    <property type="protein sequence ID" value="EFC40566.1"/>
    <property type="molecule type" value="Genomic_DNA"/>
</dbReference>
<dbReference type="GeneID" id="8854614"/>
<evidence type="ECO:0000256" key="1">
    <source>
        <dbReference type="SAM" id="Phobius"/>
    </source>
</evidence>
<dbReference type="AlphaFoldDB" id="D2VR93"/>
<name>D2VR93_NAEGR</name>
<keyword evidence="3" id="KW-1185">Reference proteome</keyword>
<dbReference type="KEGG" id="ngr:NAEGRDRAFT_71506"/>
<gene>
    <name evidence="2" type="ORF">NAEGRDRAFT_71506</name>
</gene>
<evidence type="ECO:0000313" key="3">
    <source>
        <dbReference type="Proteomes" id="UP000006671"/>
    </source>
</evidence>
<protein>
    <submittedName>
        <fullName evidence="2">Predicted protein</fullName>
    </submittedName>
</protein>
<keyword evidence="1" id="KW-0472">Membrane</keyword>
<organism evidence="3">
    <name type="scientific">Naegleria gruberi</name>
    <name type="common">Amoeba</name>
    <dbReference type="NCBI Taxonomy" id="5762"/>
    <lineage>
        <taxon>Eukaryota</taxon>
        <taxon>Discoba</taxon>
        <taxon>Heterolobosea</taxon>
        <taxon>Tetramitia</taxon>
        <taxon>Eutetramitia</taxon>
        <taxon>Vahlkampfiidae</taxon>
        <taxon>Naegleria</taxon>
    </lineage>
</organism>
<feature type="transmembrane region" description="Helical" evidence="1">
    <location>
        <begin position="285"/>
        <end position="309"/>
    </location>
</feature>
<sequence length="319" mass="36483">MDPSNLLEEETTPTQRRKSAVETSSLKKSTISALVLIVTGVACLVIAIGFLLVNYLLDAVHKISFASKDDYYLALEWNFVTNKYSLEYYQNGQLFTSVDVDLEGNYVLPEKGAFTPSSLNDLVFWNSYTQAPNSQKWNFKANEEYLDVTASTGFYAENGRLNYLITVTYYSKGFSKVINVPQTLNSKYYLITPDLNMIEAYDESPIGKNKFGIGRKSLLNSDNTDVRELGKYMLSSQHVEKWFYQKFTADDSGRDYYVKVETLDNSWWLVHTIAVDDYEYDLVKYFTVVVFLISVVAAFVLMCLFGVQFNVYKTHVAKK</sequence>
<dbReference type="Proteomes" id="UP000006671">
    <property type="component" value="Unassembled WGS sequence"/>
</dbReference>